<dbReference type="InterPro" id="IPR036615">
    <property type="entry name" value="Mur_ligase_C_dom_sf"/>
</dbReference>
<keyword evidence="7" id="KW-1185">Reference proteome</keyword>
<evidence type="ECO:0000256" key="4">
    <source>
        <dbReference type="ARBA" id="ARBA00022840"/>
    </source>
</evidence>
<protein>
    <recommendedName>
        <fullName evidence="8">Mur ligase C-terminal domain-containing protein</fullName>
    </recommendedName>
</protein>
<dbReference type="PANTHER" id="PTHR43692:SF1">
    <property type="entry name" value="UDP-N-ACETYLMURAMOYLALANINE--D-GLUTAMATE LIGASE"/>
    <property type="match status" value="1"/>
</dbReference>
<evidence type="ECO:0000256" key="2">
    <source>
        <dbReference type="ARBA" id="ARBA00022598"/>
    </source>
</evidence>
<comment type="caution">
    <text evidence="6">The sequence shown here is derived from an EMBL/GenBank/DDBJ whole genome shotgun (WGS) entry which is preliminary data.</text>
</comment>
<dbReference type="EMBL" id="BSUM01000001">
    <property type="protein sequence ID" value="GMA31721.1"/>
    <property type="molecule type" value="Genomic_DNA"/>
</dbReference>
<evidence type="ECO:0008006" key="8">
    <source>
        <dbReference type="Google" id="ProtNLM"/>
    </source>
</evidence>
<evidence type="ECO:0000256" key="1">
    <source>
        <dbReference type="ARBA" id="ARBA00022490"/>
    </source>
</evidence>
<dbReference type="AlphaFoldDB" id="A0AA38CR90"/>
<organism evidence="6 7">
    <name type="scientific">Litorihabitans aurantiacus</name>
    <dbReference type="NCBI Taxonomy" id="1930061"/>
    <lineage>
        <taxon>Bacteria</taxon>
        <taxon>Bacillati</taxon>
        <taxon>Actinomycetota</taxon>
        <taxon>Actinomycetes</taxon>
        <taxon>Micrococcales</taxon>
        <taxon>Beutenbergiaceae</taxon>
        <taxon>Litorihabitans</taxon>
    </lineage>
</organism>
<dbReference type="GO" id="GO:0008764">
    <property type="term" value="F:UDP-N-acetylmuramoylalanine-D-glutamate ligase activity"/>
    <property type="evidence" value="ECO:0007669"/>
    <property type="project" value="InterPro"/>
</dbReference>
<dbReference type="GO" id="GO:0005737">
    <property type="term" value="C:cytoplasm"/>
    <property type="evidence" value="ECO:0007669"/>
    <property type="project" value="InterPro"/>
</dbReference>
<evidence type="ECO:0000256" key="3">
    <source>
        <dbReference type="ARBA" id="ARBA00022741"/>
    </source>
</evidence>
<feature type="compositionally biased region" description="Low complexity" evidence="5">
    <location>
        <begin position="196"/>
        <end position="207"/>
    </location>
</feature>
<evidence type="ECO:0000313" key="6">
    <source>
        <dbReference type="EMBL" id="GMA31721.1"/>
    </source>
</evidence>
<dbReference type="SUPFAM" id="SSF53623">
    <property type="entry name" value="MurD-like peptide ligases, catalytic domain"/>
    <property type="match status" value="1"/>
</dbReference>
<evidence type="ECO:0000313" key="7">
    <source>
        <dbReference type="Proteomes" id="UP001157161"/>
    </source>
</evidence>
<dbReference type="InterPro" id="IPR005762">
    <property type="entry name" value="MurD"/>
</dbReference>
<dbReference type="GO" id="GO:0005524">
    <property type="term" value="F:ATP binding"/>
    <property type="evidence" value="ECO:0007669"/>
    <property type="project" value="UniProtKB-KW"/>
</dbReference>
<evidence type="ECO:0000256" key="5">
    <source>
        <dbReference type="SAM" id="MobiDB-lite"/>
    </source>
</evidence>
<dbReference type="GO" id="GO:0008360">
    <property type="term" value="P:regulation of cell shape"/>
    <property type="evidence" value="ECO:0007669"/>
    <property type="project" value="InterPro"/>
</dbReference>
<feature type="compositionally biased region" description="Basic and acidic residues" evidence="5">
    <location>
        <begin position="209"/>
        <end position="218"/>
    </location>
</feature>
<dbReference type="GO" id="GO:0051301">
    <property type="term" value="P:cell division"/>
    <property type="evidence" value="ECO:0007669"/>
    <property type="project" value="InterPro"/>
</dbReference>
<dbReference type="InterPro" id="IPR036565">
    <property type="entry name" value="Mur-like_cat_sf"/>
</dbReference>
<gene>
    <name evidence="6" type="ORF">GCM10025875_17130</name>
</gene>
<dbReference type="Gene3D" id="3.40.1190.10">
    <property type="entry name" value="Mur-like, catalytic domain"/>
    <property type="match status" value="1"/>
</dbReference>
<keyword evidence="3" id="KW-0547">Nucleotide-binding</keyword>
<reference evidence="6" key="2">
    <citation type="submission" date="2023-02" db="EMBL/GenBank/DDBJ databases">
        <authorList>
            <person name="Sun Q."/>
            <person name="Mori K."/>
        </authorList>
    </citation>
    <scope>NUCLEOTIDE SEQUENCE</scope>
    <source>
        <strain evidence="6">NBRC 112290</strain>
    </source>
</reference>
<sequence length="218" mass="22838">MERYRAAKAAVYRGTTGACVYPTWEPGAREMVEEAEVTEGARAVGLSLAVPGLAQVGLVEDAVIDRAFHPRRRTEGVELFTTDDVAHLGMGEAGLPLHIVTNAMAAAALVREGGVDPDAIAAGLRAFRVEDHRIARVAVIDGVTWVNDSKATNAHAAAASLRALADGSAVWLAGGDAKGADLDDLVRDFAVKMRGSCSSGATRARGSSRSRDTRATSR</sequence>
<dbReference type="Proteomes" id="UP001157161">
    <property type="component" value="Unassembled WGS sequence"/>
</dbReference>
<reference evidence="6" key="1">
    <citation type="journal article" date="2014" name="Int. J. Syst. Evol. Microbiol.">
        <title>Complete genome sequence of Corynebacterium casei LMG S-19264T (=DSM 44701T), isolated from a smear-ripened cheese.</title>
        <authorList>
            <consortium name="US DOE Joint Genome Institute (JGI-PGF)"/>
            <person name="Walter F."/>
            <person name="Albersmeier A."/>
            <person name="Kalinowski J."/>
            <person name="Ruckert C."/>
        </authorList>
    </citation>
    <scope>NUCLEOTIDE SEQUENCE</scope>
    <source>
        <strain evidence="6">NBRC 112290</strain>
    </source>
</reference>
<name>A0AA38CR90_9MICO</name>
<feature type="region of interest" description="Disordered" evidence="5">
    <location>
        <begin position="196"/>
        <end position="218"/>
    </location>
</feature>
<keyword evidence="4" id="KW-0067">ATP-binding</keyword>
<proteinExistence type="predicted"/>
<dbReference type="SUPFAM" id="SSF53244">
    <property type="entry name" value="MurD-like peptide ligases, peptide-binding domain"/>
    <property type="match status" value="1"/>
</dbReference>
<accession>A0AA38CR90</accession>
<keyword evidence="1" id="KW-0963">Cytoplasm</keyword>
<dbReference type="Gene3D" id="3.90.190.20">
    <property type="entry name" value="Mur ligase, C-terminal domain"/>
    <property type="match status" value="1"/>
</dbReference>
<keyword evidence="2" id="KW-0436">Ligase</keyword>
<dbReference type="PANTHER" id="PTHR43692">
    <property type="entry name" value="UDP-N-ACETYLMURAMOYLALANINE--D-GLUTAMATE LIGASE"/>
    <property type="match status" value="1"/>
</dbReference>